<dbReference type="InterPro" id="IPR009081">
    <property type="entry name" value="PP-bd_ACP"/>
</dbReference>
<dbReference type="GO" id="GO:0043041">
    <property type="term" value="P:amino acid activation for nonribosomal peptide biosynthetic process"/>
    <property type="evidence" value="ECO:0007669"/>
    <property type="project" value="TreeGrafter"/>
</dbReference>
<dbReference type="InterPro" id="IPR023213">
    <property type="entry name" value="CAT-like_dom_sf"/>
</dbReference>
<comment type="caution">
    <text evidence="5">The sequence shown here is derived from an EMBL/GenBank/DDBJ whole genome shotgun (WGS) entry which is preliminary data.</text>
</comment>
<dbReference type="InterPro" id="IPR036736">
    <property type="entry name" value="ACP-like_sf"/>
</dbReference>
<evidence type="ECO:0000313" key="6">
    <source>
        <dbReference type="Proteomes" id="UP000192801"/>
    </source>
</evidence>
<dbReference type="Gene3D" id="3.30.559.30">
    <property type="entry name" value="Nonribosomal peptide synthetase, condensation domain"/>
    <property type="match status" value="2"/>
</dbReference>
<dbReference type="PANTHER" id="PTHR45527">
    <property type="entry name" value="NONRIBOSOMAL PEPTIDE SYNTHETASE"/>
    <property type="match status" value="1"/>
</dbReference>
<dbReference type="Gene3D" id="3.40.50.12780">
    <property type="entry name" value="N-terminal domain of ligase-like"/>
    <property type="match status" value="1"/>
</dbReference>
<dbReference type="Pfam" id="PF00668">
    <property type="entry name" value="Condensation"/>
    <property type="match status" value="2"/>
</dbReference>
<dbReference type="CDD" id="cd19543">
    <property type="entry name" value="DCL_NRPS"/>
    <property type="match status" value="1"/>
</dbReference>
<keyword evidence="3" id="KW-0597">Phosphoprotein</keyword>
<keyword evidence="6" id="KW-1185">Reference proteome</keyword>
<accession>A0A1X0DP35</accession>
<evidence type="ECO:0000256" key="3">
    <source>
        <dbReference type="ARBA" id="ARBA00022553"/>
    </source>
</evidence>
<dbReference type="SMART" id="SM00823">
    <property type="entry name" value="PKS_PP"/>
    <property type="match status" value="1"/>
</dbReference>
<dbReference type="Pfam" id="PF00550">
    <property type="entry name" value="PP-binding"/>
    <property type="match status" value="1"/>
</dbReference>
<dbReference type="SUPFAM" id="SSF47336">
    <property type="entry name" value="ACP-like"/>
    <property type="match status" value="1"/>
</dbReference>
<evidence type="ECO:0000256" key="2">
    <source>
        <dbReference type="ARBA" id="ARBA00022450"/>
    </source>
</evidence>
<dbReference type="STRING" id="444597.BST26_00435"/>
<organism evidence="5 6">
    <name type="scientific">Mycolicibacterium insubricum</name>
    <dbReference type="NCBI Taxonomy" id="444597"/>
    <lineage>
        <taxon>Bacteria</taxon>
        <taxon>Bacillati</taxon>
        <taxon>Actinomycetota</taxon>
        <taxon>Actinomycetes</taxon>
        <taxon>Mycobacteriales</taxon>
        <taxon>Mycobacteriaceae</taxon>
        <taxon>Mycolicibacterium</taxon>
    </lineage>
</organism>
<dbReference type="InterPro" id="IPR020806">
    <property type="entry name" value="PKS_PP-bd"/>
</dbReference>
<dbReference type="Gene3D" id="3.30.559.10">
    <property type="entry name" value="Chloramphenicol acetyltransferase-like domain"/>
    <property type="match status" value="2"/>
</dbReference>
<dbReference type="InterPro" id="IPR010071">
    <property type="entry name" value="AA_adenyl_dom"/>
</dbReference>
<dbReference type="GO" id="GO:0031177">
    <property type="term" value="F:phosphopantetheine binding"/>
    <property type="evidence" value="ECO:0007669"/>
    <property type="project" value="InterPro"/>
</dbReference>
<feature type="domain" description="Carrier" evidence="4">
    <location>
        <begin position="955"/>
        <end position="1029"/>
    </location>
</feature>
<evidence type="ECO:0000313" key="5">
    <source>
        <dbReference type="EMBL" id="ORA74087.1"/>
    </source>
</evidence>
<dbReference type="SUPFAM" id="SSF52777">
    <property type="entry name" value="CoA-dependent acyltransferases"/>
    <property type="match status" value="4"/>
</dbReference>
<comment type="cofactor">
    <cofactor evidence="1">
        <name>pantetheine 4'-phosphate</name>
        <dbReference type="ChEBI" id="CHEBI:47942"/>
    </cofactor>
</comment>
<dbReference type="SUPFAM" id="SSF56801">
    <property type="entry name" value="Acetyl-CoA synthetase-like"/>
    <property type="match status" value="1"/>
</dbReference>
<dbReference type="Gene3D" id="3.30.300.30">
    <property type="match status" value="1"/>
</dbReference>
<dbReference type="CDD" id="cd05930">
    <property type="entry name" value="A_NRPS"/>
    <property type="match status" value="1"/>
</dbReference>
<dbReference type="GO" id="GO:0008610">
    <property type="term" value="P:lipid biosynthetic process"/>
    <property type="evidence" value="ECO:0007669"/>
    <property type="project" value="UniProtKB-ARBA"/>
</dbReference>
<reference evidence="5 6" key="1">
    <citation type="submission" date="2016-12" db="EMBL/GenBank/DDBJ databases">
        <title>The new phylogeny of genus Mycobacterium.</title>
        <authorList>
            <person name="Tortoli E."/>
            <person name="Trovato A."/>
            <person name="Cirillo D.M."/>
        </authorList>
    </citation>
    <scope>NUCLEOTIDE SEQUENCE [LARGE SCALE GENOMIC DNA]</scope>
    <source>
        <strain evidence="5 6">DSM 45130</strain>
    </source>
</reference>
<dbReference type="GO" id="GO:0044550">
    <property type="term" value="P:secondary metabolite biosynthetic process"/>
    <property type="evidence" value="ECO:0007669"/>
    <property type="project" value="TreeGrafter"/>
</dbReference>
<dbReference type="GO" id="GO:0003824">
    <property type="term" value="F:catalytic activity"/>
    <property type="evidence" value="ECO:0007669"/>
    <property type="project" value="InterPro"/>
</dbReference>
<dbReference type="GO" id="GO:0005829">
    <property type="term" value="C:cytosol"/>
    <property type="evidence" value="ECO:0007669"/>
    <property type="project" value="TreeGrafter"/>
</dbReference>
<dbReference type="NCBIfam" id="TIGR01733">
    <property type="entry name" value="AA-adenyl-dom"/>
    <property type="match status" value="1"/>
</dbReference>
<sequence>MGRYRVSAAGATIEDVIALSPLQLGLYSMAAFADGDGGRVDPYTIAMAADIDGPLDVDLLRDCATAMLVRHPNLRASFYRGDLRKPVQVIPAEVRLPWRHLPAADRDEALRLEAEERATPFDLGNGPVIRFLLIELPDAHWRLAVVAHHIVIDGWSLPLFVGELIATYRAGGDTAALPPAPRPYRDYIGWLADRDDQQSLDLWRRHLDGLSDPTLLTPALTAEEPAPGLPGTAEVRLDPAATRALTEAARSRGVTVNTLVQLAWARLLSTCTGRSDVVFGVTVSGRPGEIAGVETMVGLFINTVPLRVRLDPAETVGQQCLRLQREAAALRDHSHLTHADLRRVAGIGELFDTLLVYENFPPGALVGGGEFTVNGATFKPAALESLAHFPVTVAAHLVADELTVLVESLDGALGMMTRAGLARRVLELVQRLIGCWDRPLAEVSTLIDDETAPTGPTESSVTEGDSVHTRFAAVAAEYPDRVALSDAAGTLTYAELDHAADRAAADLLARGVTAEEPVAISLSRGSRYVIAMLAVLKAGAMIVPLEPEMPAERIADILAQSGARIIIDEDWPIPAAEPPPGYRPAVVHPDRAAYAVFTSGTTGKPKGVIGTHRALLAYAADHADHVLRPAAARLDRPLTIAHAWSFTFDAAWQPLAGLLDGHRVHIVGDDIRRDAERLVEAIESRRIDMIDTTPSMFAQLHNAGLLTHVDLAVLALGGEAIGVATWRAIRQACERTSMAAYNCYGPTETTVEAVVAEIDRHLRPTIGRPTTGTGIQILDSWLRPVPDGAAGELYLSGDQLTRGYLGRPGETAARYVADPLHSGHRMYRTGDVVRRAPDGSLHYLGRSDDQTKIRGYRVEPGEVAAVLLAHPEVKTAHVVVREHRAGPRLMAYVGTGGAELPVTALRRRLSDRLPRYLIPHRIQVLDDLPLTPNDKVDDRALAALDTADDAAVATAAETPTETVLAEVVAELLDVPAVDVTADLLDLGLDSIVALSVVQAARRRGLALRARLMLECASIRELAAAVDDAAVHPDLGADAGSGPIPVLPNVHWLYRHGDPRRLAQTEAIRLPAGVTGEQLRAMLAAAVAGHEVLRCRLDLTEMTLIPDADPVTLTEVIIAGDLAAAVRQQTADAVESLDPQQGRLLVAAWLHAPGESGVLVLTGHVLALDPASWRILIGELDAHWHTLACGRALAPVGEQTGYRRWSQLLHERARTLDTCEFWETQLRGPDPVLGARPVRPDTDRAADLQISVSISDPVLTAALLADDRPITELLAAAAARMITAWRTRRHQSTPAPLLALETHGRADAAVDPDGITDTADTLGLLSAIYPVRVPEDTGVPQIPGDGIDYALLRYLRPDTAERLASHRDPQLMLNYLGRTEIGGGGAAMQDRSLLNGVSLVPEQNLAVYHELTVIAAIMLDPDGGDDPVLATQWRWLPEIFTTEDITVLQSLWQDALAEVAS</sequence>
<dbReference type="InterPro" id="IPR042099">
    <property type="entry name" value="ANL_N_sf"/>
</dbReference>
<dbReference type="InterPro" id="IPR000873">
    <property type="entry name" value="AMP-dep_synth/lig_dom"/>
</dbReference>
<dbReference type="InterPro" id="IPR025110">
    <property type="entry name" value="AMP-bd_C"/>
</dbReference>
<proteinExistence type="predicted"/>
<dbReference type="Proteomes" id="UP000192801">
    <property type="component" value="Unassembled WGS sequence"/>
</dbReference>
<name>A0A1X0DP35_9MYCO</name>
<dbReference type="Gene3D" id="1.10.1200.10">
    <property type="entry name" value="ACP-like"/>
    <property type="match status" value="1"/>
</dbReference>
<dbReference type="InterPro" id="IPR001242">
    <property type="entry name" value="Condensation_dom"/>
</dbReference>
<keyword evidence="2" id="KW-0596">Phosphopantetheine</keyword>
<gene>
    <name evidence="5" type="ORF">BST26_00435</name>
</gene>
<dbReference type="PANTHER" id="PTHR45527:SF1">
    <property type="entry name" value="FATTY ACID SYNTHASE"/>
    <property type="match status" value="1"/>
</dbReference>
<protein>
    <submittedName>
        <fullName evidence="5">Non-ribosomal peptide synthetase</fullName>
    </submittedName>
</protein>
<evidence type="ECO:0000259" key="4">
    <source>
        <dbReference type="PROSITE" id="PS50075"/>
    </source>
</evidence>
<dbReference type="PROSITE" id="PS50075">
    <property type="entry name" value="CARRIER"/>
    <property type="match status" value="1"/>
</dbReference>
<dbReference type="Pfam" id="PF00501">
    <property type="entry name" value="AMP-binding"/>
    <property type="match status" value="1"/>
</dbReference>
<dbReference type="UniPathway" id="UPA00011"/>
<dbReference type="Pfam" id="PF13193">
    <property type="entry name" value="AMP-binding_C"/>
    <property type="match status" value="1"/>
</dbReference>
<evidence type="ECO:0000256" key="1">
    <source>
        <dbReference type="ARBA" id="ARBA00001957"/>
    </source>
</evidence>
<dbReference type="EMBL" id="MVHS01000001">
    <property type="protein sequence ID" value="ORA74087.1"/>
    <property type="molecule type" value="Genomic_DNA"/>
</dbReference>
<dbReference type="InterPro" id="IPR045851">
    <property type="entry name" value="AMP-bd_C_sf"/>
</dbReference>